<feature type="chain" id="PRO_5012099600" evidence="1">
    <location>
        <begin position="25"/>
        <end position="125"/>
    </location>
</feature>
<sequence>MLMTLRIFMALAILVLVGAGPTTATAPYTSIIIDSGSPYFVPKSATVSSGSTIRWENPTPTEHTITHTGCMEDGAPCAFDSGLVLPNDSFTIQGLAPGKYPYICRVHPIMYGILTVTDSQQPSQL</sequence>
<accession>A0A1W1I6P0</accession>
<dbReference type="Gene3D" id="2.60.40.420">
    <property type="entry name" value="Cupredoxins - blue copper proteins"/>
    <property type="match status" value="1"/>
</dbReference>
<dbReference type="AlphaFoldDB" id="A0A1W1I6P0"/>
<keyword evidence="3" id="KW-1185">Reference proteome</keyword>
<evidence type="ECO:0000313" key="3">
    <source>
        <dbReference type="Proteomes" id="UP000192042"/>
    </source>
</evidence>
<reference evidence="2" key="1">
    <citation type="submission" date="2017-03" db="EMBL/GenBank/DDBJ databases">
        <authorList>
            <person name="Afonso C.L."/>
            <person name="Miller P.J."/>
            <person name="Scott M.A."/>
            <person name="Spackman E."/>
            <person name="Goraichik I."/>
            <person name="Dimitrov K.M."/>
            <person name="Suarez D.L."/>
            <person name="Swayne D.E."/>
        </authorList>
    </citation>
    <scope>NUCLEOTIDE SEQUENCE [LARGE SCALE GENOMIC DNA]</scope>
    <source>
        <strain evidence="2">Genome sequencing of Nitrospira japonica strain NJ11</strain>
    </source>
</reference>
<dbReference type="RefSeq" id="WP_080887001.1">
    <property type="nucleotide sequence ID" value="NZ_LT828648.1"/>
</dbReference>
<gene>
    <name evidence="2" type="ORF">NSJP_2473</name>
</gene>
<name>A0A1W1I6P0_9BACT</name>
<dbReference type="OrthoDB" id="9757546at2"/>
<dbReference type="PANTHER" id="PTHR36507:SF1">
    <property type="entry name" value="BLL1555 PROTEIN"/>
    <property type="match status" value="1"/>
</dbReference>
<dbReference type="Proteomes" id="UP000192042">
    <property type="component" value="Chromosome I"/>
</dbReference>
<dbReference type="STRING" id="1325564.NSJP_2473"/>
<dbReference type="PANTHER" id="PTHR36507">
    <property type="entry name" value="BLL1555 PROTEIN"/>
    <property type="match status" value="1"/>
</dbReference>
<keyword evidence="1" id="KW-0732">Signal</keyword>
<dbReference type="InterPro" id="IPR008972">
    <property type="entry name" value="Cupredoxin"/>
</dbReference>
<dbReference type="InterPro" id="IPR052721">
    <property type="entry name" value="ET_Amicyanin"/>
</dbReference>
<dbReference type="EMBL" id="LT828648">
    <property type="protein sequence ID" value="SLM48645.1"/>
    <property type="molecule type" value="Genomic_DNA"/>
</dbReference>
<evidence type="ECO:0000313" key="2">
    <source>
        <dbReference type="EMBL" id="SLM48645.1"/>
    </source>
</evidence>
<dbReference type="SUPFAM" id="SSF49503">
    <property type="entry name" value="Cupredoxins"/>
    <property type="match status" value="1"/>
</dbReference>
<proteinExistence type="predicted"/>
<feature type="signal peptide" evidence="1">
    <location>
        <begin position="1"/>
        <end position="24"/>
    </location>
</feature>
<organism evidence="2 3">
    <name type="scientific">Nitrospira japonica</name>
    <dbReference type="NCBI Taxonomy" id="1325564"/>
    <lineage>
        <taxon>Bacteria</taxon>
        <taxon>Pseudomonadati</taxon>
        <taxon>Nitrospirota</taxon>
        <taxon>Nitrospiria</taxon>
        <taxon>Nitrospirales</taxon>
        <taxon>Nitrospiraceae</taxon>
        <taxon>Nitrospira</taxon>
    </lineage>
</organism>
<evidence type="ECO:0000256" key="1">
    <source>
        <dbReference type="SAM" id="SignalP"/>
    </source>
</evidence>
<protein>
    <submittedName>
        <fullName evidence="2">Putative Blue (Type 1) copper protein, cupredoxin family (Modular protein)</fullName>
    </submittedName>
</protein>
<dbReference type="KEGG" id="nja:NSJP_2473"/>